<evidence type="ECO:0000313" key="2">
    <source>
        <dbReference type="Proteomes" id="UP001145021"/>
    </source>
</evidence>
<comment type="caution">
    <text evidence="1">The sequence shown here is derived from an EMBL/GenBank/DDBJ whole genome shotgun (WGS) entry which is preliminary data.</text>
</comment>
<keyword evidence="2" id="KW-1185">Reference proteome</keyword>
<evidence type="ECO:0000313" key="1">
    <source>
        <dbReference type="EMBL" id="KAJ1646689.1"/>
    </source>
</evidence>
<sequence>MSLDSEITSCHQISQRQQRLLMQCYCKKEYNTLFVRYYRADAVVVCTRMDKHMYKFNATEVCRNHRKYHCTGVNIGAASSSVSFTKLYIVGVLLATCLLI</sequence>
<reference evidence="1" key="1">
    <citation type="submission" date="2022-07" db="EMBL/GenBank/DDBJ databases">
        <title>Phylogenomic reconstructions and comparative analyses of Kickxellomycotina fungi.</title>
        <authorList>
            <person name="Reynolds N.K."/>
            <person name="Stajich J.E."/>
            <person name="Barry K."/>
            <person name="Grigoriev I.V."/>
            <person name="Crous P."/>
            <person name="Smith M.E."/>
        </authorList>
    </citation>
    <scope>NUCLEOTIDE SEQUENCE</scope>
    <source>
        <strain evidence="1">NBRC 105413</strain>
    </source>
</reference>
<proteinExistence type="predicted"/>
<dbReference type="EMBL" id="JANBOH010000052">
    <property type="protein sequence ID" value="KAJ1646689.1"/>
    <property type="molecule type" value="Genomic_DNA"/>
</dbReference>
<organism evidence="1 2">
    <name type="scientific">Coemansia asiatica</name>
    <dbReference type="NCBI Taxonomy" id="1052880"/>
    <lineage>
        <taxon>Eukaryota</taxon>
        <taxon>Fungi</taxon>
        <taxon>Fungi incertae sedis</taxon>
        <taxon>Zoopagomycota</taxon>
        <taxon>Kickxellomycotina</taxon>
        <taxon>Kickxellomycetes</taxon>
        <taxon>Kickxellales</taxon>
        <taxon>Kickxellaceae</taxon>
        <taxon>Coemansia</taxon>
    </lineage>
</organism>
<protein>
    <submittedName>
        <fullName evidence="1">Uncharacterized protein</fullName>
    </submittedName>
</protein>
<accession>A0A9W7XP44</accession>
<gene>
    <name evidence="1" type="ORF">LPJ64_001861</name>
</gene>
<name>A0A9W7XP44_9FUNG</name>
<dbReference type="Proteomes" id="UP001145021">
    <property type="component" value="Unassembled WGS sequence"/>
</dbReference>
<dbReference type="AlphaFoldDB" id="A0A9W7XP44"/>